<dbReference type="OrthoDB" id="958254at2759"/>
<evidence type="ECO:0000313" key="9">
    <source>
        <dbReference type="EMBL" id="GBF92122.1"/>
    </source>
</evidence>
<protein>
    <recommendedName>
        <fullName evidence="11">Gamma-interferon-inducible lysosomal thiol reductase</fullName>
    </recommendedName>
</protein>
<feature type="compositionally biased region" description="Low complexity" evidence="8">
    <location>
        <begin position="287"/>
        <end position="296"/>
    </location>
</feature>
<dbReference type="GO" id="GO:0006412">
    <property type="term" value="P:translation"/>
    <property type="evidence" value="ECO:0007669"/>
    <property type="project" value="InterPro"/>
</dbReference>
<name>A0A2V0NZL7_9CHLO</name>
<dbReference type="PANTHER" id="PTHR13234">
    <property type="entry name" value="GAMMA-INTERFERON INDUCIBLE LYSOSOMAL THIOL REDUCTASE GILT"/>
    <property type="match status" value="1"/>
</dbReference>
<dbReference type="GO" id="GO:0003735">
    <property type="term" value="F:structural constituent of ribosome"/>
    <property type="evidence" value="ECO:0007669"/>
    <property type="project" value="InterPro"/>
</dbReference>
<feature type="region of interest" description="Disordered" evidence="8">
    <location>
        <begin position="287"/>
        <end position="308"/>
    </location>
</feature>
<evidence type="ECO:0008006" key="11">
    <source>
        <dbReference type="Google" id="ProtNLM"/>
    </source>
</evidence>
<organism evidence="9 10">
    <name type="scientific">Raphidocelis subcapitata</name>
    <dbReference type="NCBI Taxonomy" id="307507"/>
    <lineage>
        <taxon>Eukaryota</taxon>
        <taxon>Viridiplantae</taxon>
        <taxon>Chlorophyta</taxon>
        <taxon>core chlorophytes</taxon>
        <taxon>Chlorophyceae</taxon>
        <taxon>CS clade</taxon>
        <taxon>Sphaeropleales</taxon>
        <taxon>Selenastraceae</taxon>
        <taxon>Raphidocelis</taxon>
    </lineage>
</organism>
<keyword evidence="4" id="KW-0732">Signal</keyword>
<dbReference type="GO" id="GO:0016671">
    <property type="term" value="F:oxidoreductase activity, acting on a sulfur group of donors, disulfide as acceptor"/>
    <property type="evidence" value="ECO:0007669"/>
    <property type="project" value="InterPro"/>
</dbReference>
<dbReference type="Proteomes" id="UP000247498">
    <property type="component" value="Unassembled WGS sequence"/>
</dbReference>
<sequence length="308" mass="31368">MRTQHGPSWVQRASCGISAMPVGRAEGAGRRSRVFALLLVVAACALPRAFGDAAAGTQAPKPAPAAGTAPAAAASAATSAAAPASAAPPGKVLMELFIMSYCPDAYYCLNHLAPVLEKLHPIVHVRTEYITRPSLSGAATCLHGPAECAGNSMALCVRDNTPPARNYEGLFKFLLCAHEGDPGSRTTVNRCLDSVGASGAPRKAIDACLDSGRRGDLLARSAAVPRSRGIARSCTIAIEGVQRCVRDGGEWYSCGGGSEEEDFAASLCAAYTAKTGAAAPAGLCPAPAAAASGAPAARKRGDRVRLGP</sequence>
<evidence type="ECO:0000256" key="4">
    <source>
        <dbReference type="ARBA" id="ARBA00022729"/>
    </source>
</evidence>
<evidence type="ECO:0000256" key="1">
    <source>
        <dbReference type="ARBA" id="ARBA00004613"/>
    </source>
</evidence>
<dbReference type="Gene3D" id="3.40.30.10">
    <property type="entry name" value="Glutaredoxin"/>
    <property type="match status" value="1"/>
</dbReference>
<keyword evidence="3" id="KW-0964">Secreted</keyword>
<evidence type="ECO:0000313" key="10">
    <source>
        <dbReference type="Proteomes" id="UP000247498"/>
    </source>
</evidence>
<evidence type="ECO:0000256" key="6">
    <source>
        <dbReference type="ARBA" id="ARBA00023180"/>
    </source>
</evidence>
<dbReference type="GO" id="GO:0005840">
    <property type="term" value="C:ribosome"/>
    <property type="evidence" value="ECO:0007669"/>
    <property type="project" value="UniProtKB-KW"/>
</dbReference>
<evidence type="ECO:0000256" key="5">
    <source>
        <dbReference type="ARBA" id="ARBA00022980"/>
    </source>
</evidence>
<keyword evidence="7" id="KW-0687">Ribonucleoprotein</keyword>
<dbReference type="EMBL" id="BDRX01000029">
    <property type="protein sequence ID" value="GBF92122.1"/>
    <property type="molecule type" value="Genomic_DNA"/>
</dbReference>
<dbReference type="InterPro" id="IPR004911">
    <property type="entry name" value="Interferon-induced_GILT"/>
</dbReference>
<keyword evidence="5" id="KW-0689">Ribosomal protein</keyword>
<keyword evidence="6" id="KW-0325">Glycoprotein</keyword>
<reference evidence="9 10" key="1">
    <citation type="journal article" date="2018" name="Sci. Rep.">
        <title>Raphidocelis subcapitata (=Pseudokirchneriella subcapitata) provides an insight into genome evolution and environmental adaptations in the Sphaeropleales.</title>
        <authorList>
            <person name="Suzuki S."/>
            <person name="Yamaguchi H."/>
            <person name="Nakajima N."/>
            <person name="Kawachi M."/>
        </authorList>
    </citation>
    <scope>NUCLEOTIDE SEQUENCE [LARGE SCALE GENOMIC DNA]</scope>
    <source>
        <strain evidence="9 10">NIES-35</strain>
    </source>
</reference>
<dbReference type="GO" id="GO:0005576">
    <property type="term" value="C:extracellular region"/>
    <property type="evidence" value="ECO:0007669"/>
    <property type="project" value="UniProtKB-SubCell"/>
</dbReference>
<keyword evidence="10" id="KW-1185">Reference proteome</keyword>
<comment type="subcellular location">
    <subcellularLocation>
        <location evidence="1">Secreted</location>
    </subcellularLocation>
</comment>
<proteinExistence type="inferred from homology"/>
<dbReference type="Pfam" id="PF03227">
    <property type="entry name" value="GILT"/>
    <property type="match status" value="1"/>
</dbReference>
<dbReference type="AlphaFoldDB" id="A0A2V0NZL7"/>
<dbReference type="PRINTS" id="PR00456">
    <property type="entry name" value="RIBOSOMALP2"/>
</dbReference>
<comment type="caution">
    <text evidence="9">The sequence shown here is derived from an EMBL/GenBank/DDBJ whole genome shotgun (WGS) entry which is preliminary data.</text>
</comment>
<dbReference type="PANTHER" id="PTHR13234:SF8">
    <property type="entry name" value="GAMMA-INTERFERON-INDUCIBLE LYSOSOMAL THIOL REDUCTASE"/>
    <property type="match status" value="1"/>
</dbReference>
<dbReference type="InParanoid" id="A0A2V0NZL7"/>
<comment type="similarity">
    <text evidence="2">Belongs to the GILT family.</text>
</comment>
<evidence type="ECO:0000256" key="3">
    <source>
        <dbReference type="ARBA" id="ARBA00022525"/>
    </source>
</evidence>
<evidence type="ECO:0000256" key="7">
    <source>
        <dbReference type="ARBA" id="ARBA00023274"/>
    </source>
</evidence>
<gene>
    <name evidence="9" type="ORF">Rsub_04469</name>
</gene>
<accession>A0A2V0NZL7</accession>
<dbReference type="InterPro" id="IPR001859">
    <property type="entry name" value="Ribosomal_P1/P2_euk"/>
</dbReference>
<dbReference type="GO" id="GO:1990904">
    <property type="term" value="C:ribonucleoprotein complex"/>
    <property type="evidence" value="ECO:0007669"/>
    <property type="project" value="UniProtKB-KW"/>
</dbReference>
<evidence type="ECO:0000256" key="2">
    <source>
        <dbReference type="ARBA" id="ARBA00005679"/>
    </source>
</evidence>
<evidence type="ECO:0000256" key="8">
    <source>
        <dbReference type="SAM" id="MobiDB-lite"/>
    </source>
</evidence>